<reference evidence="2 3" key="1">
    <citation type="journal article" date="2018" name="Front. Microbiol.">
        <title>Genome-Wide Analysis of Corynespora cassiicola Leaf Fall Disease Putative Effectors.</title>
        <authorList>
            <person name="Lopez D."/>
            <person name="Ribeiro S."/>
            <person name="Label P."/>
            <person name="Fumanal B."/>
            <person name="Venisse J.S."/>
            <person name="Kohler A."/>
            <person name="de Oliveira R.R."/>
            <person name="Labutti K."/>
            <person name="Lipzen A."/>
            <person name="Lail K."/>
            <person name="Bauer D."/>
            <person name="Ohm R.A."/>
            <person name="Barry K.W."/>
            <person name="Spatafora J."/>
            <person name="Grigoriev I.V."/>
            <person name="Martin F.M."/>
            <person name="Pujade-Renaud V."/>
        </authorList>
    </citation>
    <scope>NUCLEOTIDE SEQUENCE [LARGE SCALE GENOMIC DNA]</scope>
    <source>
        <strain evidence="2 3">Philippines</strain>
    </source>
</reference>
<evidence type="ECO:0000313" key="3">
    <source>
        <dbReference type="Proteomes" id="UP000240883"/>
    </source>
</evidence>
<keyword evidence="3" id="KW-1185">Reference proteome</keyword>
<organism evidence="2 3">
    <name type="scientific">Corynespora cassiicola Philippines</name>
    <dbReference type="NCBI Taxonomy" id="1448308"/>
    <lineage>
        <taxon>Eukaryota</taxon>
        <taxon>Fungi</taxon>
        <taxon>Dikarya</taxon>
        <taxon>Ascomycota</taxon>
        <taxon>Pezizomycotina</taxon>
        <taxon>Dothideomycetes</taxon>
        <taxon>Pleosporomycetidae</taxon>
        <taxon>Pleosporales</taxon>
        <taxon>Corynesporascaceae</taxon>
        <taxon>Corynespora</taxon>
    </lineage>
</organism>
<dbReference type="GO" id="GO:0016301">
    <property type="term" value="F:kinase activity"/>
    <property type="evidence" value="ECO:0007669"/>
    <property type="project" value="InterPro"/>
</dbReference>
<accession>A0A2T2N6P9</accession>
<dbReference type="Proteomes" id="UP000240883">
    <property type="component" value="Unassembled WGS sequence"/>
</dbReference>
<dbReference type="EMBL" id="KZ678146">
    <property type="protein sequence ID" value="PSN61093.1"/>
    <property type="molecule type" value="Genomic_DNA"/>
</dbReference>
<sequence>MSSKTYRFLSANQVKRIYALAISNSVPTQPTLLESAVQSPMTTKYYEKQEDIYVLAGILSTKIMKNHAFSDGNKRLALLSADMFLKINGYQLQAEPLAPGDPNKKALEEAHVKVVKDEMTAEELGKLYASIATSTSSWSDVVLAYRNGATEY</sequence>
<feature type="domain" description="Fido" evidence="1">
    <location>
        <begin position="1"/>
        <end position="130"/>
    </location>
</feature>
<dbReference type="Gene3D" id="1.20.120.1870">
    <property type="entry name" value="Fic/DOC protein, Fido domain"/>
    <property type="match status" value="1"/>
</dbReference>
<dbReference type="Pfam" id="PF02661">
    <property type="entry name" value="Fic"/>
    <property type="match status" value="1"/>
</dbReference>
<dbReference type="PANTHER" id="PTHR39426">
    <property type="entry name" value="HOMOLOGY TO DEATH-ON-CURING PROTEIN OF PHAGE P1"/>
    <property type="match status" value="1"/>
</dbReference>
<proteinExistence type="predicted"/>
<evidence type="ECO:0000259" key="1">
    <source>
        <dbReference type="PROSITE" id="PS51459"/>
    </source>
</evidence>
<evidence type="ECO:0000313" key="2">
    <source>
        <dbReference type="EMBL" id="PSN61093.1"/>
    </source>
</evidence>
<dbReference type="STRING" id="1448308.A0A2T2N6P9"/>
<dbReference type="PANTHER" id="PTHR39426:SF1">
    <property type="entry name" value="HOMOLOGY TO DEATH-ON-CURING PROTEIN OF PHAGE P1"/>
    <property type="match status" value="1"/>
</dbReference>
<protein>
    <submittedName>
        <fullName evidence="2">DOC family protein</fullName>
    </submittedName>
</protein>
<dbReference type="PROSITE" id="PS51459">
    <property type="entry name" value="FIDO"/>
    <property type="match status" value="1"/>
</dbReference>
<dbReference type="AlphaFoldDB" id="A0A2T2N6P9"/>
<gene>
    <name evidence="2" type="ORF">BS50DRAFT_164950</name>
</gene>
<dbReference type="InterPro" id="IPR003812">
    <property type="entry name" value="Fido"/>
</dbReference>
<dbReference type="SUPFAM" id="SSF140931">
    <property type="entry name" value="Fic-like"/>
    <property type="match status" value="1"/>
</dbReference>
<dbReference type="InterPro" id="IPR006440">
    <property type="entry name" value="Doc"/>
</dbReference>
<dbReference type="InterPro" id="IPR036597">
    <property type="entry name" value="Fido-like_dom_sf"/>
</dbReference>
<dbReference type="OrthoDB" id="3049701at2759"/>
<name>A0A2T2N6P9_CORCC</name>
<dbReference type="InterPro" id="IPR053737">
    <property type="entry name" value="Type_II_TA_Toxin"/>
</dbReference>
<dbReference type="NCBIfam" id="TIGR01550">
    <property type="entry name" value="DOC_P1"/>
    <property type="match status" value="1"/>
</dbReference>